<organism evidence="1 2">
    <name type="scientific">Gottfriedia endophytica</name>
    <dbReference type="NCBI Taxonomy" id="2820819"/>
    <lineage>
        <taxon>Bacteria</taxon>
        <taxon>Bacillati</taxon>
        <taxon>Bacillota</taxon>
        <taxon>Bacilli</taxon>
        <taxon>Bacillales</taxon>
        <taxon>Bacillaceae</taxon>
        <taxon>Gottfriedia</taxon>
    </lineage>
</organism>
<reference evidence="1" key="1">
    <citation type="submission" date="2021-04" db="EMBL/GenBank/DDBJ databases">
        <title>Genome seq and assembly of Bacillus sp.</title>
        <authorList>
            <person name="Chhetri G."/>
        </authorList>
    </citation>
    <scope>NUCLEOTIDE SEQUENCE</scope>
    <source>
        <strain evidence="1">RG28</strain>
    </source>
</reference>
<accession>A0A940NTG3</accession>
<evidence type="ECO:0000313" key="2">
    <source>
        <dbReference type="Proteomes" id="UP000682134"/>
    </source>
</evidence>
<comment type="caution">
    <text evidence="1">The sequence shown here is derived from an EMBL/GenBank/DDBJ whole genome shotgun (WGS) entry which is preliminary data.</text>
</comment>
<dbReference type="AlphaFoldDB" id="A0A940NTG3"/>
<keyword evidence="2" id="KW-1185">Reference proteome</keyword>
<dbReference type="RefSeq" id="WP_209403227.1">
    <property type="nucleotide sequence ID" value="NZ_JAGIYQ010000003.1"/>
</dbReference>
<gene>
    <name evidence="1" type="ORF">J5Y03_05075</name>
</gene>
<sequence length="58" mass="6179">MKFNVTNHQLCVNDIHLLSVTSSSLVLIGDACNILLSSEFDTPPEALIAGPFVPLAVI</sequence>
<evidence type="ECO:0000313" key="1">
    <source>
        <dbReference type="EMBL" id="MBP0724558.1"/>
    </source>
</evidence>
<dbReference type="Proteomes" id="UP000682134">
    <property type="component" value="Unassembled WGS sequence"/>
</dbReference>
<proteinExistence type="predicted"/>
<dbReference type="EMBL" id="JAGIYQ010000003">
    <property type="protein sequence ID" value="MBP0724558.1"/>
    <property type="molecule type" value="Genomic_DNA"/>
</dbReference>
<name>A0A940NTG3_9BACI</name>
<protein>
    <submittedName>
        <fullName evidence="1">Spore gernimation protein GerPD</fullName>
    </submittedName>
</protein>